<name>A0ABR1IAP8_9HYPO</name>
<dbReference type="Gene3D" id="3.30.559.10">
    <property type="entry name" value="Chloramphenicol acetyltransferase-like domain"/>
    <property type="match status" value="1"/>
</dbReference>
<accession>A0ABR1IAP8</accession>
<dbReference type="InterPro" id="IPR023213">
    <property type="entry name" value="CAT-like_dom_sf"/>
</dbReference>
<evidence type="ECO:0000313" key="1">
    <source>
        <dbReference type="EMBL" id="KAK7430416.1"/>
    </source>
</evidence>
<evidence type="ECO:0000313" key="2">
    <source>
        <dbReference type="Proteomes" id="UP001498421"/>
    </source>
</evidence>
<sequence>MSFFKKPAAPVPVPTDRVIQLHFWNDSPLYRRIALYNLKVFDDVLSPKKLRVSLEQLASYDTWRKLGARLRKDVKGTLEYHIPAKFTSQRPAVGFTHVDYYDVALADHPVASRLPKPSTRPVVVGNPNKTIDLACRPGHPTSIDDYLYSDRPLLGLQVVSFKDATLVTLHWLHIACDATPWV</sequence>
<reference evidence="1 2" key="1">
    <citation type="journal article" date="2025" name="Microbiol. Resour. Announc.">
        <title>Draft genome sequences for Neonectria magnoliae and Neonectria punicea, canker pathogens of Liriodendron tulipifera and Acer saccharum in West Virginia.</title>
        <authorList>
            <person name="Petronek H.M."/>
            <person name="Kasson M.T."/>
            <person name="Metheny A.M."/>
            <person name="Stauder C.M."/>
            <person name="Lovett B."/>
            <person name="Lynch S.C."/>
            <person name="Garnas J.R."/>
            <person name="Kasson L.R."/>
            <person name="Stajich J.E."/>
        </authorList>
    </citation>
    <scope>NUCLEOTIDE SEQUENCE [LARGE SCALE GENOMIC DNA]</scope>
    <source>
        <strain evidence="1 2">NRRL 64651</strain>
    </source>
</reference>
<keyword evidence="2" id="KW-1185">Reference proteome</keyword>
<organism evidence="1 2">
    <name type="scientific">Neonectria magnoliae</name>
    <dbReference type="NCBI Taxonomy" id="2732573"/>
    <lineage>
        <taxon>Eukaryota</taxon>
        <taxon>Fungi</taxon>
        <taxon>Dikarya</taxon>
        <taxon>Ascomycota</taxon>
        <taxon>Pezizomycotina</taxon>
        <taxon>Sordariomycetes</taxon>
        <taxon>Hypocreomycetidae</taxon>
        <taxon>Hypocreales</taxon>
        <taxon>Nectriaceae</taxon>
        <taxon>Neonectria</taxon>
    </lineage>
</organism>
<dbReference type="EMBL" id="JAZAVK010000019">
    <property type="protein sequence ID" value="KAK7430416.1"/>
    <property type="molecule type" value="Genomic_DNA"/>
</dbReference>
<comment type="caution">
    <text evidence="1">The sequence shown here is derived from an EMBL/GenBank/DDBJ whole genome shotgun (WGS) entry which is preliminary data.</text>
</comment>
<gene>
    <name evidence="1" type="ORF">QQZ08_002935</name>
</gene>
<protein>
    <submittedName>
        <fullName evidence="1">Uncharacterized protein</fullName>
    </submittedName>
</protein>
<proteinExistence type="predicted"/>
<dbReference type="Proteomes" id="UP001498421">
    <property type="component" value="Unassembled WGS sequence"/>
</dbReference>